<comment type="pathway">
    <text evidence="9">Protein modification; lipoprotein biosynthesis (signal peptide cleavage).</text>
</comment>
<keyword evidence="5 9" id="KW-0064">Aspartyl protease</keyword>
<feature type="transmembrane region" description="Helical" evidence="9">
    <location>
        <begin position="64"/>
        <end position="84"/>
    </location>
</feature>
<proteinExistence type="inferred from homology"/>
<dbReference type="PATRIC" id="fig|1234595.3.peg.1565"/>
<sequence length="171" mass="18672">MTATRAYILAAFVFILDQLSKLWVVNGLELERLGSVPLIPSLSLTWVENTGVAMGMLEAGGEDIARWGLVVLTAAIALAIIWWINSERDNVDLAAMGLILGGAIGNIVDRARLGYVIDFVHFYIGDWSFYVFNIADAGISVGVAVLLLRAFLWPDGQKRARQREAVDPPGK</sequence>
<dbReference type="PANTHER" id="PTHR33695:SF1">
    <property type="entry name" value="LIPOPROTEIN SIGNAL PEPTIDASE"/>
    <property type="match status" value="1"/>
</dbReference>
<protein>
    <recommendedName>
        <fullName evidence="9">Lipoprotein signal peptidase</fullName>
        <ecNumber evidence="9">3.4.23.36</ecNumber>
    </recommendedName>
    <alternativeName>
        <fullName evidence="9">Prolipoprotein signal peptidase</fullName>
    </alternativeName>
    <alternativeName>
        <fullName evidence="9">Signal peptidase II</fullName>
        <shortName evidence="9">SPase II</shortName>
    </alternativeName>
</protein>
<evidence type="ECO:0000256" key="6">
    <source>
        <dbReference type="ARBA" id="ARBA00022801"/>
    </source>
</evidence>
<dbReference type="GO" id="GO:0006508">
    <property type="term" value="P:proteolysis"/>
    <property type="evidence" value="ECO:0007669"/>
    <property type="project" value="UniProtKB-KW"/>
</dbReference>
<feature type="transmembrane region" description="Helical" evidence="9">
    <location>
        <begin position="128"/>
        <end position="152"/>
    </location>
</feature>
<dbReference type="EMBL" id="AMRV01000004">
    <property type="protein sequence ID" value="EMD82966.1"/>
    <property type="molecule type" value="Genomic_DNA"/>
</dbReference>
<evidence type="ECO:0000256" key="4">
    <source>
        <dbReference type="ARBA" id="ARBA00022692"/>
    </source>
</evidence>
<evidence type="ECO:0000256" key="5">
    <source>
        <dbReference type="ARBA" id="ARBA00022750"/>
    </source>
</evidence>
<organism evidence="12 13">
    <name type="scientific">Pacificimonas flava</name>
    <dbReference type="NCBI Taxonomy" id="1234595"/>
    <lineage>
        <taxon>Bacteria</taxon>
        <taxon>Pseudomonadati</taxon>
        <taxon>Pseudomonadota</taxon>
        <taxon>Alphaproteobacteria</taxon>
        <taxon>Sphingomonadales</taxon>
        <taxon>Sphingosinicellaceae</taxon>
        <taxon>Pacificimonas</taxon>
    </lineage>
</organism>
<dbReference type="GO" id="GO:0005886">
    <property type="term" value="C:plasma membrane"/>
    <property type="evidence" value="ECO:0007669"/>
    <property type="project" value="UniProtKB-SubCell"/>
</dbReference>
<keyword evidence="13" id="KW-1185">Reference proteome</keyword>
<dbReference type="PRINTS" id="PR00781">
    <property type="entry name" value="LIPOSIGPTASE"/>
</dbReference>
<dbReference type="PROSITE" id="PS00855">
    <property type="entry name" value="SPASE_II"/>
    <property type="match status" value="1"/>
</dbReference>
<keyword evidence="6 9" id="KW-0378">Hydrolase</keyword>
<evidence type="ECO:0000256" key="2">
    <source>
        <dbReference type="ARBA" id="ARBA00022475"/>
    </source>
</evidence>
<evidence type="ECO:0000256" key="1">
    <source>
        <dbReference type="ARBA" id="ARBA00006139"/>
    </source>
</evidence>
<dbReference type="AlphaFoldDB" id="M2TML2"/>
<evidence type="ECO:0000256" key="9">
    <source>
        <dbReference type="HAMAP-Rule" id="MF_00161"/>
    </source>
</evidence>
<dbReference type="GO" id="GO:0004190">
    <property type="term" value="F:aspartic-type endopeptidase activity"/>
    <property type="evidence" value="ECO:0007669"/>
    <property type="project" value="UniProtKB-UniRule"/>
</dbReference>
<dbReference type="HAMAP" id="MF_00161">
    <property type="entry name" value="LspA"/>
    <property type="match status" value="1"/>
</dbReference>
<feature type="transmembrane region" description="Helical" evidence="9">
    <location>
        <begin position="91"/>
        <end position="108"/>
    </location>
</feature>
<dbReference type="Pfam" id="PF01252">
    <property type="entry name" value="Peptidase_A8"/>
    <property type="match status" value="1"/>
</dbReference>
<evidence type="ECO:0000313" key="12">
    <source>
        <dbReference type="EMBL" id="EMD82966.1"/>
    </source>
</evidence>
<dbReference type="PANTHER" id="PTHR33695">
    <property type="entry name" value="LIPOPROTEIN SIGNAL PEPTIDASE"/>
    <property type="match status" value="1"/>
</dbReference>
<evidence type="ECO:0000256" key="8">
    <source>
        <dbReference type="ARBA" id="ARBA00023136"/>
    </source>
</evidence>
<keyword evidence="8 9" id="KW-0472">Membrane</keyword>
<keyword evidence="4 9" id="KW-0812">Transmembrane</keyword>
<dbReference type="OrthoDB" id="9810259at2"/>
<accession>M2TML2</accession>
<evidence type="ECO:0000256" key="11">
    <source>
        <dbReference type="RuleBase" id="RU004181"/>
    </source>
</evidence>
<comment type="function">
    <text evidence="9 10">This protein specifically catalyzes the removal of signal peptides from prolipoproteins.</text>
</comment>
<keyword evidence="2 9" id="KW-1003">Cell membrane</keyword>
<feature type="transmembrane region" description="Helical" evidence="9">
    <location>
        <begin position="7"/>
        <end position="25"/>
    </location>
</feature>
<keyword evidence="12" id="KW-0449">Lipoprotein</keyword>
<feature type="active site" evidence="9">
    <location>
        <position position="118"/>
    </location>
</feature>
<comment type="similarity">
    <text evidence="1 9 11">Belongs to the peptidase A8 family.</text>
</comment>
<keyword evidence="7 9" id="KW-1133">Transmembrane helix</keyword>
<dbReference type="RefSeq" id="WP_008601610.1">
    <property type="nucleotide sequence ID" value="NZ_AMRV01000004.1"/>
</dbReference>
<comment type="catalytic activity">
    <reaction evidence="9 10">
        <text>Release of signal peptides from bacterial membrane prolipoproteins. Hydrolyzes -Xaa-Yaa-Zaa-|-(S,diacylglyceryl)Cys-, in which Xaa is hydrophobic (preferably Leu), and Yaa (Ala or Ser) and Zaa (Gly or Ala) have small, neutral side chains.</text>
        <dbReference type="EC" id="3.4.23.36"/>
    </reaction>
</comment>
<evidence type="ECO:0000256" key="3">
    <source>
        <dbReference type="ARBA" id="ARBA00022670"/>
    </source>
</evidence>
<comment type="caution">
    <text evidence="12">The sequence shown here is derived from an EMBL/GenBank/DDBJ whole genome shotgun (WGS) entry which is preliminary data.</text>
</comment>
<dbReference type="UniPathway" id="UPA00665"/>
<name>M2TML2_9SPHN</name>
<feature type="active site" evidence="9">
    <location>
        <position position="136"/>
    </location>
</feature>
<keyword evidence="3 9" id="KW-0645">Protease</keyword>
<reference evidence="12 13" key="1">
    <citation type="journal article" date="2013" name="Genome Announc.">
        <title>Draft Genome Sequence of Strain JLT2015T, Belonging to the Family Sphingomonadaceae of the Alphaproteobacteria.</title>
        <authorList>
            <person name="Tang K."/>
            <person name="Liu K."/>
            <person name="Li S."/>
            <person name="Jiao N."/>
        </authorList>
    </citation>
    <scope>NUCLEOTIDE SEQUENCE [LARGE SCALE GENOMIC DNA]</scope>
    <source>
        <strain evidence="12 13">JLT2015</strain>
    </source>
</reference>
<dbReference type="InterPro" id="IPR001872">
    <property type="entry name" value="Peptidase_A8"/>
</dbReference>
<evidence type="ECO:0000256" key="10">
    <source>
        <dbReference type="RuleBase" id="RU000594"/>
    </source>
</evidence>
<gene>
    <name evidence="9" type="primary">lspA</name>
    <name evidence="12" type="ORF">C725_1564</name>
</gene>
<dbReference type="NCBIfam" id="TIGR00077">
    <property type="entry name" value="lspA"/>
    <property type="match status" value="1"/>
</dbReference>
<evidence type="ECO:0000256" key="7">
    <source>
        <dbReference type="ARBA" id="ARBA00022989"/>
    </source>
</evidence>
<dbReference type="EC" id="3.4.23.36" evidence="9"/>
<dbReference type="Proteomes" id="UP000011717">
    <property type="component" value="Unassembled WGS sequence"/>
</dbReference>
<comment type="subcellular location">
    <subcellularLocation>
        <location evidence="9">Cell membrane</location>
        <topology evidence="9">Multi-pass membrane protein</topology>
    </subcellularLocation>
</comment>
<evidence type="ECO:0000313" key="13">
    <source>
        <dbReference type="Proteomes" id="UP000011717"/>
    </source>
</evidence>